<name>A0A1H4U5C6_9PSED</name>
<evidence type="ECO:0000256" key="1">
    <source>
        <dbReference type="SAM" id="MobiDB-lite"/>
    </source>
</evidence>
<feature type="compositionally biased region" description="Basic and acidic residues" evidence="1">
    <location>
        <begin position="89"/>
        <end position="103"/>
    </location>
</feature>
<accession>A0A1H4U5C6</accession>
<reference evidence="3 4" key="1">
    <citation type="submission" date="2016-10" db="EMBL/GenBank/DDBJ databases">
        <authorList>
            <person name="de Groot N.N."/>
        </authorList>
    </citation>
    <scope>NUCLEOTIDE SEQUENCE [LARGE SCALE GENOMIC DNA]</scope>
    <source>
        <strain evidence="3 4">BS3655</strain>
    </source>
</reference>
<dbReference type="AlphaFoldDB" id="A0A1H4U5C6"/>
<keyword evidence="2" id="KW-0472">Membrane</keyword>
<dbReference type="Pfam" id="PF11666">
    <property type="entry name" value="DUF2933"/>
    <property type="match status" value="1"/>
</dbReference>
<keyword evidence="2" id="KW-1133">Transmembrane helix</keyword>
<feature type="region of interest" description="Disordered" evidence="1">
    <location>
        <begin position="60"/>
        <end position="103"/>
    </location>
</feature>
<gene>
    <name evidence="3" type="ORF">SAMN04490185_1796</name>
</gene>
<dbReference type="RefSeq" id="WP_083383352.1">
    <property type="nucleotide sequence ID" value="NZ_FNTF01000002.1"/>
</dbReference>
<dbReference type="InterPro" id="IPR021682">
    <property type="entry name" value="DUF2933"/>
</dbReference>
<dbReference type="Proteomes" id="UP000183114">
    <property type="component" value="Unassembled WGS sequence"/>
</dbReference>
<evidence type="ECO:0008006" key="5">
    <source>
        <dbReference type="Google" id="ProtNLM"/>
    </source>
</evidence>
<sequence length="103" mass="11767">MNQHNLPQHRARGTNWYFLGFLAIAGYFLFTEHRAHVLPYLPFLLLLACPLMHFFMHRGHGHGHGGHEHGESGEHDSCCGHQHTSARNSQEHDHDGLPDNKTK</sequence>
<evidence type="ECO:0000313" key="4">
    <source>
        <dbReference type="Proteomes" id="UP000183114"/>
    </source>
</evidence>
<evidence type="ECO:0000256" key="2">
    <source>
        <dbReference type="SAM" id="Phobius"/>
    </source>
</evidence>
<organism evidence="3 4">
    <name type="scientific">Pseudomonas frederiksbergensis</name>
    <dbReference type="NCBI Taxonomy" id="104087"/>
    <lineage>
        <taxon>Bacteria</taxon>
        <taxon>Pseudomonadati</taxon>
        <taxon>Pseudomonadota</taxon>
        <taxon>Gammaproteobacteria</taxon>
        <taxon>Pseudomonadales</taxon>
        <taxon>Pseudomonadaceae</taxon>
        <taxon>Pseudomonas</taxon>
    </lineage>
</organism>
<feature type="compositionally biased region" description="Basic and acidic residues" evidence="1">
    <location>
        <begin position="65"/>
        <end position="78"/>
    </location>
</feature>
<dbReference type="EMBL" id="FNTF01000002">
    <property type="protein sequence ID" value="SEC63935.1"/>
    <property type="molecule type" value="Genomic_DNA"/>
</dbReference>
<keyword evidence="2" id="KW-0812">Transmembrane</keyword>
<evidence type="ECO:0000313" key="3">
    <source>
        <dbReference type="EMBL" id="SEC63935.1"/>
    </source>
</evidence>
<protein>
    <recommendedName>
        <fullName evidence="5">DUF2933 domain-containing protein</fullName>
    </recommendedName>
</protein>
<proteinExistence type="predicted"/>
<feature type="transmembrane region" description="Helical" evidence="2">
    <location>
        <begin position="37"/>
        <end position="56"/>
    </location>
</feature>
<feature type="transmembrane region" description="Helical" evidence="2">
    <location>
        <begin position="14"/>
        <end position="31"/>
    </location>
</feature>